<dbReference type="OrthoDB" id="4153726at2759"/>
<evidence type="ECO:0000256" key="1">
    <source>
        <dbReference type="SAM" id="MobiDB-lite"/>
    </source>
</evidence>
<dbReference type="Proteomes" id="UP000053617">
    <property type="component" value="Unassembled WGS sequence"/>
</dbReference>
<evidence type="ECO:0000313" key="3">
    <source>
        <dbReference type="Proteomes" id="UP000053617"/>
    </source>
</evidence>
<name>A0A0D2HA73_9EURO</name>
<gene>
    <name evidence="2" type="ORF">Z518_02031</name>
</gene>
<dbReference type="EMBL" id="KN847476">
    <property type="protein sequence ID" value="KIX07378.1"/>
    <property type="molecule type" value="Genomic_DNA"/>
</dbReference>
<dbReference type="VEuPathDB" id="FungiDB:Z518_02031"/>
<dbReference type="STRING" id="1442369.A0A0D2HA73"/>
<evidence type="ECO:0000313" key="2">
    <source>
        <dbReference type="EMBL" id="KIX07378.1"/>
    </source>
</evidence>
<accession>A0A0D2HA73</accession>
<feature type="compositionally biased region" description="Basic and acidic residues" evidence="1">
    <location>
        <begin position="143"/>
        <end position="157"/>
    </location>
</feature>
<dbReference type="RefSeq" id="XP_013274514.1">
    <property type="nucleotide sequence ID" value="XM_013419060.1"/>
</dbReference>
<feature type="compositionally biased region" description="Low complexity" evidence="1">
    <location>
        <begin position="116"/>
        <end position="132"/>
    </location>
</feature>
<reference evidence="2 3" key="1">
    <citation type="submission" date="2015-01" db="EMBL/GenBank/DDBJ databases">
        <title>The Genome Sequence of Rhinocladiella mackenzie CBS 650.93.</title>
        <authorList>
            <consortium name="The Broad Institute Genomics Platform"/>
            <person name="Cuomo C."/>
            <person name="de Hoog S."/>
            <person name="Gorbushina A."/>
            <person name="Stielow B."/>
            <person name="Teixiera M."/>
            <person name="Abouelleil A."/>
            <person name="Chapman S.B."/>
            <person name="Priest M."/>
            <person name="Young S.K."/>
            <person name="Wortman J."/>
            <person name="Nusbaum C."/>
            <person name="Birren B."/>
        </authorList>
    </citation>
    <scope>NUCLEOTIDE SEQUENCE [LARGE SCALE GENOMIC DNA]</scope>
    <source>
        <strain evidence="2 3">CBS 650.93</strain>
    </source>
</reference>
<feature type="compositionally biased region" description="Low complexity" evidence="1">
    <location>
        <begin position="93"/>
        <end position="103"/>
    </location>
</feature>
<sequence>MSSPTWQDRRFIGTVPKEIHQGSRRYSATKDTMSTPPTAATALAAATIPTTSPADSTTPATKVFPTWEGDRRFMGTVPKEIHEPARKSSFSGAKPAEVPKPASASPPPASTGGGIAAAIAGRRRSSAGSQSGMFSGLLANRSNDQRRQSWEDVKKPEGLGGFFSGLVNSKPAEKK</sequence>
<organism evidence="2 3">
    <name type="scientific">Rhinocladiella mackenziei CBS 650.93</name>
    <dbReference type="NCBI Taxonomy" id="1442369"/>
    <lineage>
        <taxon>Eukaryota</taxon>
        <taxon>Fungi</taxon>
        <taxon>Dikarya</taxon>
        <taxon>Ascomycota</taxon>
        <taxon>Pezizomycotina</taxon>
        <taxon>Eurotiomycetes</taxon>
        <taxon>Chaetothyriomycetidae</taxon>
        <taxon>Chaetothyriales</taxon>
        <taxon>Herpotrichiellaceae</taxon>
        <taxon>Rhinocladiella</taxon>
    </lineage>
</organism>
<keyword evidence="3" id="KW-1185">Reference proteome</keyword>
<dbReference type="GeneID" id="25290102"/>
<dbReference type="HOGENOM" id="CLU_1496216_0_0_1"/>
<feature type="region of interest" description="Disordered" evidence="1">
    <location>
        <begin position="78"/>
        <end position="175"/>
    </location>
</feature>
<proteinExistence type="predicted"/>
<protein>
    <submittedName>
        <fullName evidence="2">Uncharacterized protein</fullName>
    </submittedName>
</protein>
<dbReference type="AlphaFoldDB" id="A0A0D2HA73"/>